<comment type="similarity">
    <text evidence="3 4">Belongs to the peptidase T1A family.</text>
</comment>
<dbReference type="NCBIfam" id="NF003075">
    <property type="entry name" value="PRK03996.1"/>
    <property type="match status" value="1"/>
</dbReference>
<comment type="subcellular location">
    <subcellularLocation>
        <location evidence="4">Cytoplasm</location>
    </subcellularLocation>
    <subcellularLocation>
        <location evidence="4">Nucleus</location>
    </subcellularLocation>
</comment>
<feature type="domain" description="Proteasome alpha-type subunits" evidence="5">
    <location>
        <begin position="5"/>
        <end position="27"/>
    </location>
</feature>
<proteinExistence type="inferred from homology"/>
<dbReference type="Gene3D" id="3.60.20.10">
    <property type="entry name" value="Glutamine Phosphoribosylpyrophosphate, subunit 1, domain 1"/>
    <property type="match status" value="1"/>
</dbReference>
<dbReference type="VEuPathDB" id="FungiDB:T552_00971"/>
<accession>A0A0W4ZMZ8</accession>
<evidence type="ECO:0000256" key="2">
    <source>
        <dbReference type="ARBA" id="ARBA00022942"/>
    </source>
</evidence>
<sequence length="238" mass="26241">MTGSYDRAISVFSPDGRLLQVEYGQEAVKKGATCVAVKGKDSVVLGVEKKTALKLQDTRTAKKIGIIDHHVFVAFAGLNADARVLLDKARVEAQSHRLTIEDPVTVEYITKYIAGVKQKYTQSGGVRPFGVSTLVVGFDPNDVVPRLYQTEPAGIYTSWKANSIGKSSKIVREFLEKNYKENMDRNETIKLAVKSLLEVIQTGAKNIEIAVMSSGKKIEFLTFDEIDAIIKEISAEKE</sequence>
<dbReference type="GO" id="GO:0034515">
    <property type="term" value="C:proteasome storage granule"/>
    <property type="evidence" value="ECO:0007669"/>
    <property type="project" value="EnsemblFungi"/>
</dbReference>
<dbReference type="InterPro" id="IPR001353">
    <property type="entry name" value="Proteasome_sua/b"/>
</dbReference>
<keyword evidence="7" id="KW-1185">Reference proteome</keyword>
<dbReference type="Proteomes" id="UP000054454">
    <property type="component" value="Unassembled WGS sequence"/>
</dbReference>
<evidence type="ECO:0000313" key="6">
    <source>
        <dbReference type="EMBL" id="KTW29764.1"/>
    </source>
</evidence>
<evidence type="ECO:0000256" key="4">
    <source>
        <dbReference type="RuleBase" id="RU000551"/>
    </source>
</evidence>
<dbReference type="InterPro" id="IPR029055">
    <property type="entry name" value="Ntn_hydrolases_N"/>
</dbReference>
<comment type="caution">
    <text evidence="6">The sequence shown here is derived from an EMBL/GenBank/DDBJ whole genome shotgun (WGS) entry which is preliminary data.</text>
</comment>
<dbReference type="GeneID" id="28935768"/>
<dbReference type="GO" id="GO:0019773">
    <property type="term" value="C:proteasome core complex, alpha-subunit complex"/>
    <property type="evidence" value="ECO:0007669"/>
    <property type="project" value="UniProtKB-UniRule"/>
</dbReference>
<evidence type="ECO:0000259" key="5">
    <source>
        <dbReference type="PROSITE" id="PS00388"/>
    </source>
</evidence>
<gene>
    <name evidence="6" type="ORF">T552_00971</name>
</gene>
<organism evidence="6 7">
    <name type="scientific">Pneumocystis carinii (strain B80)</name>
    <name type="common">Rat pneumocystis pneumonia agent</name>
    <name type="synonym">Pneumocystis carinii f. sp. carinii</name>
    <dbReference type="NCBI Taxonomy" id="1408658"/>
    <lineage>
        <taxon>Eukaryota</taxon>
        <taxon>Fungi</taxon>
        <taxon>Dikarya</taxon>
        <taxon>Ascomycota</taxon>
        <taxon>Taphrinomycotina</taxon>
        <taxon>Pneumocystomycetes</taxon>
        <taxon>Pneumocystaceae</taxon>
        <taxon>Pneumocystis</taxon>
    </lineage>
</organism>
<name>A0A0W4ZMZ8_PNEC8</name>
<dbReference type="InterPro" id="IPR000426">
    <property type="entry name" value="Proteasome_asu_N"/>
</dbReference>
<dbReference type="InterPro" id="IPR023332">
    <property type="entry name" value="Proteasome_alpha-type"/>
</dbReference>
<dbReference type="SMART" id="SM00948">
    <property type="entry name" value="Proteasome_A_N"/>
    <property type="match status" value="1"/>
</dbReference>
<dbReference type="GO" id="GO:0034399">
    <property type="term" value="C:nuclear periphery"/>
    <property type="evidence" value="ECO:0007669"/>
    <property type="project" value="EnsemblFungi"/>
</dbReference>
<dbReference type="PROSITE" id="PS51475">
    <property type="entry name" value="PROTEASOME_ALPHA_2"/>
    <property type="match status" value="1"/>
</dbReference>
<reference evidence="7" key="1">
    <citation type="journal article" date="2016" name="Nat. Commun.">
        <title>Genome analysis of three Pneumocystis species reveals adaptation mechanisms to life exclusively in mammalian hosts.</title>
        <authorList>
            <person name="Ma L."/>
            <person name="Chen Z."/>
            <person name="Huang D.W."/>
            <person name="Kutty G."/>
            <person name="Ishihara M."/>
            <person name="Wang H."/>
            <person name="Abouelleil A."/>
            <person name="Bishop L."/>
            <person name="Davey E."/>
            <person name="Deng R."/>
            <person name="Deng X."/>
            <person name="Fan L."/>
            <person name="Fantoni G."/>
            <person name="Fitzgerald M."/>
            <person name="Gogineni E."/>
            <person name="Goldberg J.M."/>
            <person name="Handley G."/>
            <person name="Hu X."/>
            <person name="Huber C."/>
            <person name="Jiao X."/>
            <person name="Jones K."/>
            <person name="Levin J.Z."/>
            <person name="Liu Y."/>
            <person name="Macdonald P."/>
            <person name="Melnikov A."/>
            <person name="Raley C."/>
            <person name="Sassi M."/>
            <person name="Sherman B.T."/>
            <person name="Song X."/>
            <person name="Sykes S."/>
            <person name="Tran B."/>
            <person name="Walsh L."/>
            <person name="Xia Y."/>
            <person name="Yang J."/>
            <person name="Young S."/>
            <person name="Zeng Q."/>
            <person name="Zheng X."/>
            <person name="Stephens R."/>
            <person name="Nusbaum C."/>
            <person name="Birren B.W."/>
            <person name="Azadi P."/>
            <person name="Lempicki R.A."/>
            <person name="Cuomo C.A."/>
            <person name="Kovacs J.A."/>
        </authorList>
    </citation>
    <scope>NUCLEOTIDE SEQUENCE [LARGE SCALE GENOMIC DNA]</scope>
    <source>
        <strain evidence="7">B80</strain>
    </source>
</reference>
<dbReference type="PROSITE" id="PS00388">
    <property type="entry name" value="PROTEASOME_ALPHA_1"/>
    <property type="match status" value="1"/>
</dbReference>
<dbReference type="RefSeq" id="XP_018226751.1">
    <property type="nucleotide sequence ID" value="XM_018369566.1"/>
</dbReference>
<dbReference type="Pfam" id="PF10584">
    <property type="entry name" value="Proteasome_A_N"/>
    <property type="match status" value="1"/>
</dbReference>
<comment type="subunit">
    <text evidence="4">The 26S proteasome consists of a 20S proteasome core and two 19S regulatory subunits.</text>
</comment>
<dbReference type="GO" id="GO:0043161">
    <property type="term" value="P:proteasome-mediated ubiquitin-dependent protein catabolic process"/>
    <property type="evidence" value="ECO:0007669"/>
    <property type="project" value="EnsemblFungi"/>
</dbReference>
<protein>
    <recommendedName>
        <fullName evidence="4">Proteasome subunit alpha type</fullName>
    </recommendedName>
</protein>
<dbReference type="FunFam" id="3.60.20.10:FF:000004">
    <property type="entry name" value="Proteasome subunit alpha type-4"/>
    <property type="match status" value="1"/>
</dbReference>
<evidence type="ECO:0000313" key="7">
    <source>
        <dbReference type="Proteomes" id="UP000054454"/>
    </source>
</evidence>
<dbReference type="GO" id="GO:0042175">
    <property type="term" value="C:nuclear outer membrane-endoplasmic reticulum membrane network"/>
    <property type="evidence" value="ECO:0007669"/>
    <property type="project" value="EnsemblFungi"/>
</dbReference>
<keyword evidence="2 3" id="KW-0647">Proteasome</keyword>
<dbReference type="GO" id="GO:0005739">
    <property type="term" value="C:mitochondrion"/>
    <property type="evidence" value="ECO:0007669"/>
    <property type="project" value="EnsemblFungi"/>
</dbReference>
<keyword evidence="4" id="KW-0539">Nucleus</keyword>
<dbReference type="Pfam" id="PF00227">
    <property type="entry name" value="Proteasome"/>
    <property type="match status" value="1"/>
</dbReference>
<dbReference type="OrthoDB" id="431557at2759"/>
<dbReference type="PANTHER" id="PTHR11599">
    <property type="entry name" value="PROTEASOME SUBUNIT ALPHA/BETA"/>
    <property type="match status" value="1"/>
</dbReference>
<evidence type="ECO:0000256" key="1">
    <source>
        <dbReference type="ARBA" id="ARBA00022490"/>
    </source>
</evidence>
<dbReference type="GO" id="GO:0010499">
    <property type="term" value="P:proteasomal ubiquitin-independent protein catabolic process"/>
    <property type="evidence" value="ECO:0007669"/>
    <property type="project" value="EnsemblFungi"/>
</dbReference>
<evidence type="ECO:0000256" key="3">
    <source>
        <dbReference type="PROSITE-ProRule" id="PRU00808"/>
    </source>
</evidence>
<dbReference type="SUPFAM" id="SSF56235">
    <property type="entry name" value="N-terminal nucleophile aminohydrolases (Ntn hydrolases)"/>
    <property type="match status" value="1"/>
</dbReference>
<keyword evidence="1 4" id="KW-0963">Cytoplasm</keyword>
<dbReference type="InterPro" id="IPR050115">
    <property type="entry name" value="Proteasome_alpha"/>
</dbReference>
<dbReference type="EMBL" id="LFVZ01000004">
    <property type="protein sequence ID" value="KTW29764.1"/>
    <property type="molecule type" value="Genomic_DNA"/>
</dbReference>
<dbReference type="CDD" id="cd03755">
    <property type="entry name" value="proteasome_alpha_type_7"/>
    <property type="match status" value="1"/>
</dbReference>
<dbReference type="AlphaFoldDB" id="A0A0W4ZMZ8"/>